<reference evidence="2 3" key="1">
    <citation type="journal article" date="2011" name="Cell">
        <title>The monarch butterfly genome yields insights into long-distance migration.</title>
        <authorList>
            <person name="Zhan S."/>
            <person name="Merlin C."/>
            <person name="Boore J.L."/>
            <person name="Reppert S.M."/>
        </authorList>
    </citation>
    <scope>NUCLEOTIDE SEQUENCE [LARGE SCALE GENOMIC DNA]</scope>
    <source>
        <strain evidence="2">F-2</strain>
    </source>
</reference>
<proteinExistence type="predicted"/>
<dbReference type="AlphaFoldDB" id="A0A212FFW8"/>
<accession>A0A212FFW8</accession>
<comment type="caution">
    <text evidence="2">The sequence shown here is derived from an EMBL/GenBank/DDBJ whole genome shotgun (WGS) entry which is preliminary data.</text>
</comment>
<organism evidence="2 3">
    <name type="scientific">Danaus plexippus plexippus</name>
    <dbReference type="NCBI Taxonomy" id="278856"/>
    <lineage>
        <taxon>Eukaryota</taxon>
        <taxon>Metazoa</taxon>
        <taxon>Ecdysozoa</taxon>
        <taxon>Arthropoda</taxon>
        <taxon>Hexapoda</taxon>
        <taxon>Insecta</taxon>
        <taxon>Pterygota</taxon>
        <taxon>Neoptera</taxon>
        <taxon>Endopterygota</taxon>
        <taxon>Lepidoptera</taxon>
        <taxon>Glossata</taxon>
        <taxon>Ditrysia</taxon>
        <taxon>Papilionoidea</taxon>
        <taxon>Nymphalidae</taxon>
        <taxon>Danainae</taxon>
        <taxon>Danaini</taxon>
        <taxon>Danaina</taxon>
        <taxon>Danaus</taxon>
        <taxon>Danaus</taxon>
    </lineage>
</organism>
<dbReference type="EMBL" id="AGBW02008756">
    <property type="protein sequence ID" value="OWR52626.1"/>
    <property type="molecule type" value="Genomic_DNA"/>
</dbReference>
<dbReference type="eggNOG" id="ENOG502TC18">
    <property type="taxonomic scope" value="Eukaryota"/>
</dbReference>
<dbReference type="GO" id="GO:0045271">
    <property type="term" value="C:respiratory chain complex I"/>
    <property type="evidence" value="ECO:0007669"/>
    <property type="project" value="InterPro"/>
</dbReference>
<protein>
    <submittedName>
        <fullName evidence="2">Uncharacterized protein</fullName>
    </submittedName>
</protein>
<sequence length="144" mass="16056">MKIVTISKLVRYTVQSNKFIRSSQRNRSDACGGSHNKDSCGSSESKGSSGGGSLKPPPSPAQYDCRKYGHNLPMDSVMPNFETLPCIPTGIFRCTVGEVLGNGAEKCSYYQNPEYFSFHHMTFYDMHMILRCYRLPSPATGRKK</sequence>
<keyword evidence="3" id="KW-1185">Reference proteome</keyword>
<dbReference type="OrthoDB" id="6161911at2759"/>
<dbReference type="Proteomes" id="UP000007151">
    <property type="component" value="Unassembled WGS sequence"/>
</dbReference>
<name>A0A212FFW8_DANPL</name>
<evidence type="ECO:0000313" key="2">
    <source>
        <dbReference type="EMBL" id="OWR52626.1"/>
    </source>
</evidence>
<dbReference type="KEGG" id="dpl:KGM_203656"/>
<dbReference type="InterPro" id="IPR026193">
    <property type="entry name" value="NDUFV3"/>
</dbReference>
<dbReference type="Pfam" id="PF15880">
    <property type="entry name" value="NDUFV3"/>
    <property type="match status" value="1"/>
</dbReference>
<feature type="region of interest" description="Disordered" evidence="1">
    <location>
        <begin position="25"/>
        <end position="62"/>
    </location>
</feature>
<dbReference type="GO" id="GO:0005739">
    <property type="term" value="C:mitochondrion"/>
    <property type="evidence" value="ECO:0007669"/>
    <property type="project" value="InterPro"/>
</dbReference>
<gene>
    <name evidence="2" type="ORF">KGM_203656</name>
</gene>
<evidence type="ECO:0000313" key="3">
    <source>
        <dbReference type="Proteomes" id="UP000007151"/>
    </source>
</evidence>
<evidence type="ECO:0000256" key="1">
    <source>
        <dbReference type="SAM" id="MobiDB-lite"/>
    </source>
</evidence>